<dbReference type="EC" id="1.6.2.4" evidence="2"/>
<feature type="transmembrane region" description="Helical" evidence="3">
    <location>
        <begin position="12"/>
        <end position="33"/>
    </location>
</feature>
<reference evidence="6" key="1">
    <citation type="submission" date="2017-09" db="EMBL/GenBank/DDBJ databases">
        <authorList>
            <person name="Varghese N."/>
            <person name="Submissions S."/>
        </authorList>
    </citation>
    <scope>NUCLEOTIDE SEQUENCE [LARGE SCALE GENOMIC DNA]</scope>
    <source>
        <strain evidence="6">DSM 25885</strain>
    </source>
</reference>
<dbReference type="PROSITE" id="PS50902">
    <property type="entry name" value="FLAVODOXIN_LIKE"/>
    <property type="match status" value="1"/>
</dbReference>
<dbReference type="GO" id="GO:0050660">
    <property type="term" value="F:flavin adenine dinucleotide binding"/>
    <property type="evidence" value="ECO:0007669"/>
    <property type="project" value="TreeGrafter"/>
</dbReference>
<dbReference type="InterPro" id="IPR001094">
    <property type="entry name" value="Flavdoxin-like"/>
</dbReference>
<dbReference type="InterPro" id="IPR017938">
    <property type="entry name" value="Riboflavin_synthase-like_b-brl"/>
</dbReference>
<dbReference type="GO" id="GO:0010181">
    <property type="term" value="F:FMN binding"/>
    <property type="evidence" value="ECO:0007669"/>
    <property type="project" value="InterPro"/>
</dbReference>
<sequence length="731" mass="83063">MTISIWRYSHLALAVSSFVFVVLASVTGIILAFEPIVDQVKPYRATDFDQLNLAQTLGNLQARYDEIIELKIDANEFVLIDAISEDGESINGYVDPNTGDYLGPKIEKSRFFQFITNFHRSLFLKSIGRAFIGITSFLLFLIAVSGVMLVIRRQRGIKHFFKKIINEDFAQYWHVVLGRLSLLPIIVVTLTGVYLSLITFGFLPQFNASHNIDYESIEESPKMAITSFKSLKEIPLKEVRAVEFPFSTDVEDFYTIRLKKHEFVINQFTGKVISKVNYPIEDFLADLSLRWHTGQGSIFWALILAIACFNILFFIWSGFRITLKRRKSKLRNHFNAHTAEVIILVGSENGSTIRYASVFHEQLLKSGIKSYIDQLNNYKNYSKAHQLIVFTATYGLGDPPSNASGFLTKLNGEKQLNTLRYTVVGFGSLAYPDFCKFAYEVDKALGNTDGFNQLLPITTINDGSVESFDQWVFEWSNRNKVSIDIPKEKLWANTNGAKSFLVKQKTKPNDSDNTFLIALEPKGKQSFVSGDLLAIYPENDYRERLYSIGKMNRQAHLSVKLHELGLGSSYLNKLQENQSIKARVITNSTFHFPKKASKVVMIANGTGIAPFLGMLHENKRKLETHLFWGGRTKDSYGLYGENLEQLLEHGKLNNINICYSQEGAKEYVQHKISKNQDLITKTLDTQGVIMICGSLAMQNEVMDILEGICKKFLNTPIETYLNNKQIRTDCY</sequence>
<keyword evidence="6" id="KW-1185">Reference proteome</keyword>
<dbReference type="InterPro" id="IPR008254">
    <property type="entry name" value="Flavodoxin/NO_synth"/>
</dbReference>
<dbReference type="SUPFAM" id="SSF63380">
    <property type="entry name" value="Riboflavin synthase domain-like"/>
    <property type="match status" value="1"/>
</dbReference>
<gene>
    <name evidence="5" type="ORF">SAMN06265377_2640</name>
</gene>
<dbReference type="PANTHER" id="PTHR19384">
    <property type="entry name" value="NITRIC OXIDE SYNTHASE-RELATED"/>
    <property type="match status" value="1"/>
</dbReference>
<feature type="transmembrane region" description="Helical" evidence="3">
    <location>
        <begin position="298"/>
        <end position="319"/>
    </location>
</feature>
<dbReference type="Pfam" id="PF00258">
    <property type="entry name" value="Flavodoxin_1"/>
    <property type="match status" value="1"/>
</dbReference>
<dbReference type="InterPro" id="IPR039261">
    <property type="entry name" value="FNR_nucleotide-bd"/>
</dbReference>
<keyword evidence="3" id="KW-1133">Transmembrane helix</keyword>
<dbReference type="Pfam" id="PF00175">
    <property type="entry name" value="NAD_binding_1"/>
    <property type="match status" value="1"/>
</dbReference>
<dbReference type="RefSeq" id="WP_097046284.1">
    <property type="nucleotide sequence ID" value="NZ_OBEH01000004.1"/>
</dbReference>
<dbReference type="PANTHER" id="PTHR19384:SF17">
    <property type="entry name" value="NADPH--CYTOCHROME P450 REDUCTASE"/>
    <property type="match status" value="1"/>
</dbReference>
<dbReference type="InterPro" id="IPR001709">
    <property type="entry name" value="Flavoprot_Pyr_Nucl_cyt_Rdtase"/>
</dbReference>
<keyword evidence="1" id="KW-0285">Flavoprotein</keyword>
<dbReference type="InterPro" id="IPR005625">
    <property type="entry name" value="PepSY-ass_TM"/>
</dbReference>
<dbReference type="Proteomes" id="UP000219048">
    <property type="component" value="Unassembled WGS sequence"/>
</dbReference>
<evidence type="ECO:0000313" key="6">
    <source>
        <dbReference type="Proteomes" id="UP000219048"/>
    </source>
</evidence>
<evidence type="ECO:0000313" key="5">
    <source>
        <dbReference type="EMBL" id="SNZ00814.1"/>
    </source>
</evidence>
<organism evidence="5 6">
    <name type="scientific">Flagellimonas pacifica</name>
    <dbReference type="NCBI Taxonomy" id="1247520"/>
    <lineage>
        <taxon>Bacteria</taxon>
        <taxon>Pseudomonadati</taxon>
        <taxon>Bacteroidota</taxon>
        <taxon>Flavobacteriia</taxon>
        <taxon>Flavobacteriales</taxon>
        <taxon>Flavobacteriaceae</taxon>
        <taxon>Flagellimonas</taxon>
    </lineage>
</organism>
<dbReference type="Pfam" id="PF03929">
    <property type="entry name" value="PepSY_TM"/>
    <property type="match status" value="1"/>
</dbReference>
<keyword evidence="3" id="KW-0472">Membrane</keyword>
<keyword evidence="3" id="KW-0812">Transmembrane</keyword>
<feature type="domain" description="Flavodoxin-like" evidence="4">
    <location>
        <begin position="341"/>
        <end position="480"/>
    </location>
</feature>
<dbReference type="GO" id="GO:0003958">
    <property type="term" value="F:NADPH-hemoprotein reductase activity"/>
    <property type="evidence" value="ECO:0007669"/>
    <property type="project" value="UniProtKB-EC"/>
</dbReference>
<dbReference type="Gene3D" id="3.40.50.360">
    <property type="match status" value="1"/>
</dbReference>
<evidence type="ECO:0000256" key="2">
    <source>
        <dbReference type="ARBA" id="ARBA00023797"/>
    </source>
</evidence>
<proteinExistence type="predicted"/>
<dbReference type="OrthoDB" id="9789468at2"/>
<dbReference type="Gene3D" id="3.40.50.80">
    <property type="entry name" value="Nucleotide-binding domain of ferredoxin-NADP reductase (FNR) module"/>
    <property type="match status" value="1"/>
</dbReference>
<evidence type="ECO:0000256" key="1">
    <source>
        <dbReference type="ARBA" id="ARBA00022630"/>
    </source>
</evidence>
<feature type="transmembrane region" description="Helical" evidence="3">
    <location>
        <begin position="130"/>
        <end position="151"/>
    </location>
</feature>
<feature type="transmembrane region" description="Helical" evidence="3">
    <location>
        <begin position="172"/>
        <end position="197"/>
    </location>
</feature>
<dbReference type="SUPFAM" id="SSF52343">
    <property type="entry name" value="Ferredoxin reductase-like, C-terminal NADP-linked domain"/>
    <property type="match status" value="1"/>
</dbReference>
<dbReference type="GO" id="GO:0005829">
    <property type="term" value="C:cytosol"/>
    <property type="evidence" value="ECO:0007669"/>
    <property type="project" value="TreeGrafter"/>
</dbReference>
<dbReference type="EMBL" id="OBEH01000004">
    <property type="protein sequence ID" value="SNZ00814.1"/>
    <property type="molecule type" value="Genomic_DNA"/>
</dbReference>
<protein>
    <recommendedName>
        <fullName evidence="2">NADPH--hemoprotein reductase</fullName>
        <ecNumber evidence="2">1.6.2.4</ecNumber>
    </recommendedName>
</protein>
<dbReference type="SUPFAM" id="SSF52218">
    <property type="entry name" value="Flavoproteins"/>
    <property type="match status" value="1"/>
</dbReference>
<name>A0A285MUH1_9FLAO</name>
<dbReference type="InterPro" id="IPR029039">
    <property type="entry name" value="Flavoprotein-like_sf"/>
</dbReference>
<accession>A0A285MUH1</accession>
<evidence type="ECO:0000256" key="3">
    <source>
        <dbReference type="SAM" id="Phobius"/>
    </source>
</evidence>
<dbReference type="Gene3D" id="2.40.30.10">
    <property type="entry name" value="Translation factors"/>
    <property type="match status" value="1"/>
</dbReference>
<evidence type="ECO:0000259" key="4">
    <source>
        <dbReference type="PROSITE" id="PS50902"/>
    </source>
</evidence>
<dbReference type="AlphaFoldDB" id="A0A285MUH1"/>
<dbReference type="InterPro" id="IPR001433">
    <property type="entry name" value="OxRdtase_FAD/NAD-bd"/>
</dbReference>
<dbReference type="PRINTS" id="PR00371">
    <property type="entry name" value="FPNCR"/>
</dbReference>
<dbReference type="PRINTS" id="PR00369">
    <property type="entry name" value="FLAVODOXIN"/>
</dbReference>